<feature type="region of interest" description="Disordered" evidence="2">
    <location>
        <begin position="1"/>
        <end position="47"/>
    </location>
</feature>
<protein>
    <recommendedName>
        <fullName evidence="7">CCHC-type domain-containing protein</fullName>
    </recommendedName>
</protein>
<dbReference type="Gene3D" id="4.10.60.10">
    <property type="entry name" value="Zinc finger, CCHC-type"/>
    <property type="match status" value="1"/>
</dbReference>
<keyword evidence="6" id="KW-1185">Reference proteome</keyword>
<keyword evidence="1" id="KW-0862">Zinc</keyword>
<dbReference type="SUPFAM" id="SSF57756">
    <property type="entry name" value="Retrovirus zinc finger-like domains"/>
    <property type="match status" value="1"/>
</dbReference>
<dbReference type="Pfam" id="PF13976">
    <property type="entry name" value="gag_pre-integrs"/>
    <property type="match status" value="1"/>
</dbReference>
<dbReference type="EMBL" id="OZ034820">
    <property type="protein sequence ID" value="CAL1403009.1"/>
    <property type="molecule type" value="Genomic_DNA"/>
</dbReference>
<evidence type="ECO:0000313" key="6">
    <source>
        <dbReference type="Proteomes" id="UP001497516"/>
    </source>
</evidence>
<evidence type="ECO:0000259" key="3">
    <source>
        <dbReference type="PROSITE" id="PS50158"/>
    </source>
</evidence>
<keyword evidence="1" id="KW-0479">Metal-binding</keyword>
<feature type="domain" description="CCHC-type" evidence="3">
    <location>
        <begin position="56"/>
        <end position="70"/>
    </location>
</feature>
<dbReference type="SUPFAM" id="SSF53098">
    <property type="entry name" value="Ribonuclease H-like"/>
    <property type="match status" value="1"/>
</dbReference>
<dbReference type="InterPro" id="IPR001878">
    <property type="entry name" value="Znf_CCHC"/>
</dbReference>
<dbReference type="InterPro" id="IPR036397">
    <property type="entry name" value="RNaseH_sf"/>
</dbReference>
<dbReference type="PANTHER" id="PTHR42648">
    <property type="entry name" value="TRANSPOSASE, PUTATIVE-RELATED"/>
    <property type="match status" value="1"/>
</dbReference>
<dbReference type="Gene3D" id="3.30.420.10">
    <property type="entry name" value="Ribonuclease H-like superfamily/Ribonuclease H"/>
    <property type="match status" value="1"/>
</dbReference>
<sequence length="249" mass="28427">MNKKFRKRGSADEDQVLRTTHEFGSRGGRGQGRDFFLGRSRGRSGGRGWNRDSVECYKCHKLGHYKNECPYQTSNVQCLQTGNVSESQVSLWHRRFGHISPQSLQQLQKELVQGLPQLQGNTGVCSTCLTGKQHRNSFPKKSQWRASQKLQLIHADLCDPVTPASNSGKRYIFTLTDDYSKKLWVYFLAAKSEALNWFKKFKFQVEKENGLYITCLGTYRGGEFMLAEFKELCDEGGIRRQLATALTPQ</sequence>
<dbReference type="GO" id="GO:0015074">
    <property type="term" value="P:DNA integration"/>
    <property type="evidence" value="ECO:0007669"/>
    <property type="project" value="InterPro"/>
</dbReference>
<dbReference type="PROSITE" id="PS50158">
    <property type="entry name" value="ZF_CCHC"/>
    <property type="match status" value="1"/>
</dbReference>
<dbReference type="AlphaFoldDB" id="A0AAV2FXF9"/>
<accession>A0AAV2FXF9</accession>
<reference evidence="5 6" key="1">
    <citation type="submission" date="2024-04" db="EMBL/GenBank/DDBJ databases">
        <authorList>
            <person name="Fracassetti M."/>
        </authorList>
    </citation>
    <scope>NUCLEOTIDE SEQUENCE [LARGE SCALE GENOMIC DNA]</scope>
</reference>
<gene>
    <name evidence="5" type="ORF">LTRI10_LOCUS42975</name>
</gene>
<dbReference type="InterPro" id="IPR012337">
    <property type="entry name" value="RNaseH-like_sf"/>
</dbReference>
<evidence type="ECO:0000256" key="2">
    <source>
        <dbReference type="SAM" id="MobiDB-lite"/>
    </source>
</evidence>
<proteinExistence type="predicted"/>
<dbReference type="InterPro" id="IPR025724">
    <property type="entry name" value="GAG-pre-integrase_dom"/>
</dbReference>
<evidence type="ECO:0000256" key="1">
    <source>
        <dbReference type="PROSITE-ProRule" id="PRU00047"/>
    </source>
</evidence>
<dbReference type="PROSITE" id="PS50994">
    <property type="entry name" value="INTEGRASE"/>
    <property type="match status" value="1"/>
</dbReference>
<evidence type="ECO:0008006" key="7">
    <source>
        <dbReference type="Google" id="ProtNLM"/>
    </source>
</evidence>
<organism evidence="5 6">
    <name type="scientific">Linum trigynum</name>
    <dbReference type="NCBI Taxonomy" id="586398"/>
    <lineage>
        <taxon>Eukaryota</taxon>
        <taxon>Viridiplantae</taxon>
        <taxon>Streptophyta</taxon>
        <taxon>Embryophyta</taxon>
        <taxon>Tracheophyta</taxon>
        <taxon>Spermatophyta</taxon>
        <taxon>Magnoliopsida</taxon>
        <taxon>eudicotyledons</taxon>
        <taxon>Gunneridae</taxon>
        <taxon>Pentapetalae</taxon>
        <taxon>rosids</taxon>
        <taxon>fabids</taxon>
        <taxon>Malpighiales</taxon>
        <taxon>Linaceae</taxon>
        <taxon>Linum</taxon>
    </lineage>
</organism>
<dbReference type="GO" id="GO:0003676">
    <property type="term" value="F:nucleic acid binding"/>
    <property type="evidence" value="ECO:0007669"/>
    <property type="project" value="InterPro"/>
</dbReference>
<dbReference type="PANTHER" id="PTHR42648:SF18">
    <property type="entry name" value="RETROTRANSPOSON, UNCLASSIFIED-LIKE PROTEIN"/>
    <property type="match status" value="1"/>
</dbReference>
<dbReference type="Proteomes" id="UP001497516">
    <property type="component" value="Chromosome 7"/>
</dbReference>
<feature type="compositionally biased region" description="Basic and acidic residues" evidence="2">
    <location>
        <begin position="9"/>
        <end position="24"/>
    </location>
</feature>
<name>A0AAV2FXF9_9ROSI</name>
<dbReference type="InterPro" id="IPR039537">
    <property type="entry name" value="Retrotran_Ty1/copia-like"/>
</dbReference>
<dbReference type="GO" id="GO:0008270">
    <property type="term" value="F:zinc ion binding"/>
    <property type="evidence" value="ECO:0007669"/>
    <property type="project" value="UniProtKB-KW"/>
</dbReference>
<feature type="domain" description="Integrase catalytic" evidence="4">
    <location>
        <begin position="145"/>
        <end position="249"/>
    </location>
</feature>
<dbReference type="InterPro" id="IPR036875">
    <property type="entry name" value="Znf_CCHC_sf"/>
</dbReference>
<evidence type="ECO:0000313" key="5">
    <source>
        <dbReference type="EMBL" id="CAL1403009.1"/>
    </source>
</evidence>
<keyword evidence="1" id="KW-0863">Zinc-finger</keyword>
<dbReference type="InterPro" id="IPR001584">
    <property type="entry name" value="Integrase_cat-core"/>
</dbReference>
<evidence type="ECO:0000259" key="4">
    <source>
        <dbReference type="PROSITE" id="PS50994"/>
    </source>
</evidence>